<feature type="binding site" evidence="13">
    <location>
        <begin position="603"/>
        <end position="605"/>
    </location>
    <ligand>
        <name>acetyl-CoA</name>
        <dbReference type="ChEBI" id="CHEBI:57288"/>
    </ligand>
</feature>
<dbReference type="PROSITE" id="PS51186">
    <property type="entry name" value="GNAT"/>
    <property type="match status" value="1"/>
</dbReference>
<evidence type="ECO:0000256" key="12">
    <source>
        <dbReference type="ARBA" id="ARBA00068357"/>
    </source>
</evidence>
<dbReference type="Pfam" id="PF05127">
    <property type="entry name" value="NAT10_TcmA_helicase"/>
    <property type="match status" value="1"/>
</dbReference>
<evidence type="ECO:0000256" key="6">
    <source>
        <dbReference type="ARBA" id="ARBA00022741"/>
    </source>
</evidence>
<keyword evidence="3" id="KW-0597">Phosphoprotein</keyword>
<dbReference type="InterPro" id="IPR016181">
    <property type="entry name" value="Acyl_CoA_acyltransferase"/>
</dbReference>
<dbReference type="PANTHER" id="PTHR10925:SF5">
    <property type="entry name" value="RNA CYTIDINE ACETYLTRANSFERASE"/>
    <property type="match status" value="1"/>
</dbReference>
<sequence length="988" mass="111486">VVVGDRGKDQVVILHHMLSKATVKARPSVLWCYKKELGFSSHRKKRMRQLQKKIKSGTLNIKDDDPFELFIAATNIRYCYYNETHKILGNTFGMCVLQDFEALTPNLLARTVETVEGGGIVVILLRTMNSLKQLYTMTMDVHSRYRTEAHQDVVGRFNERFILSLASCKNCIVIDDQLNILPISSHVANITPVPPQSQEDSLQPQDLELKELKESLQDTQPVGVLVDGCKTLDQAKAVLKFIEAISEKTLRSTVALTAARGRGKSAALGLAIAGAVAFGYSNIFVTSPSPDNLHTLFEFIFKGFDALQYQEHLDYEIVQSLNPEFNKAVVRVNVFKEHRQTIQYIHPADSVKLGQAELVVIDEAAAIPLPLVKNLLGPYLVFMASTINGYEGTGRSLSLKLIQQLRQQSAQTQVTMTAENKSTATAKLSSARTLHEVSLHESIRYAPGDPVEKWLNDLLCLDCLSITRIISGCPLPETCDLYYVNRDTLFCYHRASEVFLQRLMALYVASHYKNSPNDLQMLSDAPAHHLFCLLPPVPPTQNSLPEVLAVVQVCMEGEISRQSIMNSLSRGKKASGDLIPWTVSEQFQDPDFGGLSGGRVVRIAVHPDYQGMGYGSRALTLLQMYYEGKFPCLEEETIQKPKEIATVSSETVSLLEEVVTPRKDLPPLLLKLSERQAENLDYLGVSYGLTPRLLKFWKRAGFVPIYLRQTPNDLTGEHSCIMLKMLNEEDTEQEPWLTAFWKDFRRRFLSLLSYQFSTFSPSLALNILQNKNIKQQPHRAELESVFIPYDLKRLEMYSRNMVDYHLIMDMVPTIARMFFLNQMGDISLSAAQSALFLGIGLQHKSLDQLEKEVELPSSQLMGLFNRIIRKVVQLFNTVQEKAVEEQMVATKDIVMEPTLKSLNDDLEEAAKEFQEKHKQEVGKLKQMDLTQYIIRGDDEEWDEVLSKAGQNASVVSLKRLRKLKYSTEVSLVLPKSGCEHLRALLGTQ</sequence>
<name>A0A8C0IJN3_BUBBB</name>
<dbReference type="Proteomes" id="UP000694567">
    <property type="component" value="Unplaced"/>
</dbReference>
<keyword evidence="4 13" id="KW-0808">Transferase</keyword>
<dbReference type="EC" id="2.3.1.-" evidence="13"/>
<comment type="subunit">
    <text evidence="11">Part of the small subunit (SSU) processome, composed of more than 70 proteins and the RNA chaperone small nucleolar RNA (snoRNA) U3. Interacts with THUMPD1. Interacts with SUN1 (via N-terminus). Interacts with TERT.</text>
</comment>
<dbReference type="InterPro" id="IPR027417">
    <property type="entry name" value="P-loop_NTPase"/>
</dbReference>
<dbReference type="SUPFAM" id="SSF55729">
    <property type="entry name" value="Acyl-CoA N-acyltransferases (Nat)"/>
    <property type="match status" value="1"/>
</dbReference>
<dbReference type="Gene3D" id="3.40.50.300">
    <property type="entry name" value="P-loop containing nucleotide triphosphate hydrolases"/>
    <property type="match status" value="1"/>
</dbReference>
<dbReference type="InterPro" id="IPR000182">
    <property type="entry name" value="GNAT_dom"/>
</dbReference>
<dbReference type="GO" id="GO:0005730">
    <property type="term" value="C:nucleolus"/>
    <property type="evidence" value="ECO:0007669"/>
    <property type="project" value="UniProtKB-SubCell"/>
</dbReference>
<evidence type="ECO:0000256" key="3">
    <source>
        <dbReference type="ARBA" id="ARBA00022553"/>
    </source>
</evidence>
<feature type="binding site" evidence="13">
    <location>
        <position position="699"/>
    </location>
    <ligand>
        <name>acetyl-CoA</name>
        <dbReference type="ChEBI" id="CHEBI:57288"/>
    </ligand>
</feature>
<organism evidence="15 16">
    <name type="scientific">Bubo bubo</name>
    <name type="common">Eurasian eagle-owl</name>
    <name type="synonym">Strix bubo</name>
    <dbReference type="NCBI Taxonomy" id="30461"/>
    <lineage>
        <taxon>Eukaryota</taxon>
        <taxon>Metazoa</taxon>
        <taxon>Chordata</taxon>
        <taxon>Craniata</taxon>
        <taxon>Vertebrata</taxon>
        <taxon>Euteleostomi</taxon>
        <taxon>Archelosauria</taxon>
        <taxon>Archosauria</taxon>
        <taxon>Dinosauria</taxon>
        <taxon>Saurischia</taxon>
        <taxon>Theropoda</taxon>
        <taxon>Coelurosauria</taxon>
        <taxon>Aves</taxon>
        <taxon>Neognathae</taxon>
        <taxon>Neoaves</taxon>
        <taxon>Telluraves</taxon>
        <taxon>Strigiformes</taxon>
        <taxon>Strigidae</taxon>
        <taxon>Bubo</taxon>
    </lineage>
</organism>
<comment type="function">
    <text evidence="13">RNA cytidine acetyltransferase with specificity toward both 18S rRNA and tRNAs. Catalyzes the formation of N(4)-acetylcytidine (ac4C) in 18S rRNA. Required for early nucleolar cleavages of precursor rRNA at sites A0, A1 and A2 during 18S rRNA synthesis. Catalyzes the formation of ac4C in serine and leucine tRNAs. Requires the tRNA-binding adapter protein THUMPD1 for full tRNA acetyltransferase activity but not for 18S rRNA acetylation.</text>
</comment>
<reference evidence="15" key="1">
    <citation type="submission" date="2025-08" db="UniProtKB">
        <authorList>
            <consortium name="Ensembl"/>
        </authorList>
    </citation>
    <scope>IDENTIFICATION</scope>
</reference>
<evidence type="ECO:0000256" key="10">
    <source>
        <dbReference type="ARBA" id="ARBA00023315"/>
    </source>
</evidence>
<dbReference type="GO" id="GO:1904812">
    <property type="term" value="P:rRNA acetylation involved in maturation of SSU-rRNA"/>
    <property type="evidence" value="ECO:0007669"/>
    <property type="project" value="InterPro"/>
</dbReference>
<evidence type="ECO:0000256" key="9">
    <source>
        <dbReference type="ARBA" id="ARBA00023242"/>
    </source>
</evidence>
<feature type="binding site" evidence="13">
    <location>
        <begin position="610"/>
        <end position="616"/>
    </location>
    <ligand>
        <name>acetyl-CoA</name>
        <dbReference type="ChEBI" id="CHEBI:57288"/>
    </ligand>
</feature>
<evidence type="ECO:0000256" key="7">
    <source>
        <dbReference type="ARBA" id="ARBA00022840"/>
    </source>
</evidence>
<reference evidence="15" key="2">
    <citation type="submission" date="2025-09" db="UniProtKB">
        <authorList>
            <consortium name="Ensembl"/>
        </authorList>
    </citation>
    <scope>IDENTIFICATION</scope>
</reference>
<dbReference type="InterPro" id="IPR007807">
    <property type="entry name" value="TcmA/NAT10_helicase"/>
</dbReference>
<dbReference type="GO" id="GO:0005524">
    <property type="term" value="F:ATP binding"/>
    <property type="evidence" value="ECO:0007669"/>
    <property type="project" value="UniProtKB-UniRule"/>
</dbReference>
<dbReference type="Pfam" id="PF08351">
    <property type="entry name" value="TmcA_N"/>
    <property type="match status" value="1"/>
</dbReference>
<dbReference type="InterPro" id="IPR027992">
    <property type="entry name" value="tRNA_bind_dom"/>
</dbReference>
<comment type="catalytic activity">
    <reaction evidence="13">
        <text>a cytidine in tRNA + acetyl-CoA + ATP + H2O = an N(4)-acetylcytidine in tRNA + ADP + phosphate + CoA + H(+)</text>
        <dbReference type="Rhea" id="RHEA:53876"/>
        <dbReference type="Rhea" id="RHEA-COMP:13670"/>
        <dbReference type="Rhea" id="RHEA-COMP:13671"/>
        <dbReference type="ChEBI" id="CHEBI:15377"/>
        <dbReference type="ChEBI" id="CHEBI:15378"/>
        <dbReference type="ChEBI" id="CHEBI:30616"/>
        <dbReference type="ChEBI" id="CHEBI:43474"/>
        <dbReference type="ChEBI" id="CHEBI:57287"/>
        <dbReference type="ChEBI" id="CHEBI:57288"/>
        <dbReference type="ChEBI" id="CHEBI:74900"/>
        <dbReference type="ChEBI" id="CHEBI:82748"/>
        <dbReference type="ChEBI" id="CHEBI:456216"/>
    </reaction>
</comment>
<dbReference type="FunFam" id="3.40.50.11040:FF:000006">
    <property type="entry name" value="RNA cytidine acetyltransferase"/>
    <property type="match status" value="1"/>
</dbReference>
<evidence type="ECO:0000256" key="13">
    <source>
        <dbReference type="HAMAP-Rule" id="MF_03211"/>
    </source>
</evidence>
<evidence type="ECO:0000256" key="11">
    <source>
        <dbReference type="ARBA" id="ARBA00065380"/>
    </source>
</evidence>
<dbReference type="InterPro" id="IPR032672">
    <property type="entry name" value="TmcA/NAT10/Kre33"/>
</dbReference>
<comment type="subcellular location">
    <subcellularLocation>
        <location evidence="1 13">Nucleus</location>
        <location evidence="1 13">Nucleolus</location>
    </subcellularLocation>
</comment>
<comment type="subunit">
    <text evidence="13">Interacts with THUMPD1.</text>
</comment>
<evidence type="ECO:0000259" key="14">
    <source>
        <dbReference type="PROSITE" id="PS51186"/>
    </source>
</evidence>
<evidence type="ECO:0000256" key="4">
    <source>
        <dbReference type="ARBA" id="ARBA00022679"/>
    </source>
</evidence>
<keyword evidence="8" id="KW-0007">Acetylation</keyword>
<dbReference type="GO" id="GO:0030686">
    <property type="term" value="C:90S preribosome"/>
    <property type="evidence" value="ECO:0007669"/>
    <property type="project" value="TreeGrafter"/>
</dbReference>
<keyword evidence="7 13" id="KW-0067">ATP-binding</keyword>
<dbReference type="AlphaFoldDB" id="A0A8C0IJN3"/>
<protein>
    <recommendedName>
        <fullName evidence="12 13">RNA cytidine acetyltransferase</fullName>
        <ecNumber evidence="13">2.3.1.-</ecNumber>
    </recommendedName>
    <alternativeName>
        <fullName evidence="13">18S rRNA cytosine acetyltransferase</fullName>
    </alternativeName>
</protein>
<dbReference type="PANTHER" id="PTHR10925">
    <property type="entry name" value="N-ACETYLTRANSFERASE 10"/>
    <property type="match status" value="1"/>
</dbReference>
<dbReference type="Pfam" id="PF13718">
    <property type="entry name" value="GNAT_acetyltr_2"/>
    <property type="match status" value="1"/>
</dbReference>
<keyword evidence="16" id="KW-1185">Reference proteome</keyword>
<dbReference type="InterPro" id="IPR033688">
    <property type="entry name" value="NAT10"/>
</dbReference>
<keyword evidence="5 13" id="KW-0819">tRNA processing</keyword>
<dbReference type="FunFam" id="3.40.50.300:FF:002218">
    <property type="entry name" value="tRNA(Met) cytidine acetyltransferase TmcA"/>
    <property type="match status" value="1"/>
</dbReference>
<accession>A0A8C0IJN3</accession>
<dbReference type="Gene3D" id="3.40.630.30">
    <property type="match status" value="1"/>
</dbReference>
<evidence type="ECO:0000256" key="1">
    <source>
        <dbReference type="ARBA" id="ARBA00004604"/>
    </source>
</evidence>
<feature type="binding site" evidence="13">
    <location>
        <position position="444"/>
    </location>
    <ligand>
        <name>ATP</name>
        <dbReference type="ChEBI" id="CHEBI:30616"/>
    </ligand>
</feature>
<evidence type="ECO:0000313" key="16">
    <source>
        <dbReference type="Proteomes" id="UP000694567"/>
    </source>
</evidence>
<feature type="binding site" evidence="13">
    <location>
        <begin position="261"/>
        <end position="270"/>
    </location>
    <ligand>
        <name>ATP</name>
        <dbReference type="ChEBI" id="CHEBI:30616"/>
    </ligand>
</feature>
<keyword evidence="9 13" id="KW-0539">Nucleus</keyword>
<dbReference type="Ensembl" id="ENSBOBT00000025438.1">
    <property type="protein sequence ID" value="ENSBOBP00000024895.1"/>
    <property type="gene ID" value="ENSBOBG00000014745.1"/>
</dbReference>
<proteinExistence type="inferred from homology"/>
<keyword evidence="6 13" id="KW-0547">Nucleotide-binding</keyword>
<evidence type="ECO:0000256" key="2">
    <source>
        <dbReference type="ARBA" id="ARBA00022552"/>
    </source>
</evidence>
<dbReference type="Pfam" id="PF13725">
    <property type="entry name" value="tRNA_bind_2"/>
    <property type="match status" value="1"/>
</dbReference>
<feature type="domain" description="N-acetyltransferase" evidence="14">
    <location>
        <begin position="532"/>
        <end position="727"/>
    </location>
</feature>
<comment type="similarity">
    <text evidence="13">Belongs to the RNA cytidine acetyltransferase family. NAT10 subfamily.</text>
</comment>
<gene>
    <name evidence="13" type="primary">NAT10</name>
</gene>
<dbReference type="InterPro" id="IPR013562">
    <property type="entry name" value="TmcA/NAT10_N"/>
</dbReference>
<dbReference type="GO" id="GO:1990883">
    <property type="term" value="F:18S rRNA cytidine N-acetyltransferase activity"/>
    <property type="evidence" value="ECO:0007669"/>
    <property type="project" value="TreeGrafter"/>
</dbReference>
<keyword evidence="2 13" id="KW-0698">rRNA processing</keyword>
<dbReference type="GO" id="GO:0051391">
    <property type="term" value="P:tRNA acetylation"/>
    <property type="evidence" value="ECO:0007669"/>
    <property type="project" value="UniProtKB-UniRule"/>
</dbReference>
<dbReference type="GO" id="GO:0000049">
    <property type="term" value="F:tRNA binding"/>
    <property type="evidence" value="ECO:0007669"/>
    <property type="project" value="TreeGrafter"/>
</dbReference>
<dbReference type="FunFam" id="3.40.630.30:FF:000019">
    <property type="entry name" value="RNA cytidine acetyltransferase"/>
    <property type="match status" value="1"/>
</dbReference>
<evidence type="ECO:0000313" key="15">
    <source>
        <dbReference type="Ensembl" id="ENSBOBP00000024895.1"/>
    </source>
</evidence>
<comment type="catalytic activity">
    <reaction evidence="13">
        <text>a cytidine in 18S rRNA + acetyl-CoA + ATP + H2O = an N(4)-acetylcytidine in 18S rRNA + ADP + phosphate + CoA + H(+)</text>
        <dbReference type="Rhea" id="RHEA:51424"/>
        <dbReference type="Rhea" id="RHEA-COMP:13575"/>
        <dbReference type="Rhea" id="RHEA-COMP:13576"/>
        <dbReference type="ChEBI" id="CHEBI:15377"/>
        <dbReference type="ChEBI" id="CHEBI:15378"/>
        <dbReference type="ChEBI" id="CHEBI:30616"/>
        <dbReference type="ChEBI" id="CHEBI:43474"/>
        <dbReference type="ChEBI" id="CHEBI:57287"/>
        <dbReference type="ChEBI" id="CHEBI:57288"/>
        <dbReference type="ChEBI" id="CHEBI:74900"/>
        <dbReference type="ChEBI" id="CHEBI:82748"/>
        <dbReference type="ChEBI" id="CHEBI:456216"/>
    </reaction>
</comment>
<dbReference type="CDD" id="cd04301">
    <property type="entry name" value="NAT_SF"/>
    <property type="match status" value="1"/>
</dbReference>
<evidence type="ECO:0000256" key="8">
    <source>
        <dbReference type="ARBA" id="ARBA00022990"/>
    </source>
</evidence>
<evidence type="ECO:0000256" key="5">
    <source>
        <dbReference type="ARBA" id="ARBA00022694"/>
    </source>
</evidence>
<dbReference type="HAMAP" id="MF_03211">
    <property type="entry name" value="RNA_acetyltr_Nat10"/>
    <property type="match status" value="1"/>
</dbReference>
<dbReference type="Gene3D" id="3.40.50.11040">
    <property type="match status" value="1"/>
</dbReference>
<keyword evidence="10 13" id="KW-0012">Acyltransferase</keyword>